<reference evidence="7 8" key="1">
    <citation type="submission" date="2018-05" db="EMBL/GenBank/DDBJ databases">
        <title>Complete Genome Sequences of Extremely Thermoacidophilic, Metal-Mobilizing Type-Strain Members of the Archaeal Family Sulfolobaceae: Acidianus brierleyi DSM-1651T, Acidianus sulfidivorans DSM-18786T, Metallosphaera hakonensis DSM-7519T, and Metallosphaera prunae DSM-10039T.</title>
        <authorList>
            <person name="Counts J.A."/>
            <person name="Kelly R.M."/>
        </authorList>
    </citation>
    <scope>NUCLEOTIDE SEQUENCE [LARGE SCALE GENOMIC DNA]</scope>
    <source>
        <strain evidence="7 8">DSM 1651</strain>
    </source>
</reference>
<dbReference type="GO" id="GO:0022857">
    <property type="term" value="F:transmembrane transporter activity"/>
    <property type="evidence" value="ECO:0007669"/>
    <property type="project" value="InterPro"/>
</dbReference>
<feature type="transmembrane region" description="Helical" evidence="6">
    <location>
        <begin position="217"/>
        <end position="239"/>
    </location>
</feature>
<dbReference type="GO" id="GO:0005886">
    <property type="term" value="C:plasma membrane"/>
    <property type="evidence" value="ECO:0007669"/>
    <property type="project" value="UniProtKB-SubCell"/>
</dbReference>
<evidence type="ECO:0008006" key="9">
    <source>
        <dbReference type="Google" id="ProtNLM"/>
    </source>
</evidence>
<dbReference type="PANTHER" id="PTHR23513:SF6">
    <property type="entry name" value="MAJOR FACILITATOR SUPERFAMILY ASSOCIATED DOMAIN-CONTAINING PROTEIN"/>
    <property type="match status" value="1"/>
</dbReference>
<feature type="transmembrane region" description="Helical" evidence="6">
    <location>
        <begin position="144"/>
        <end position="164"/>
    </location>
</feature>
<organism evidence="7 8">
    <name type="scientific">Acidianus brierleyi</name>
    <dbReference type="NCBI Taxonomy" id="41673"/>
    <lineage>
        <taxon>Archaea</taxon>
        <taxon>Thermoproteota</taxon>
        <taxon>Thermoprotei</taxon>
        <taxon>Sulfolobales</taxon>
        <taxon>Sulfolobaceae</taxon>
        <taxon>Acidianus</taxon>
    </lineage>
</organism>
<feature type="transmembrane region" description="Helical" evidence="6">
    <location>
        <begin position="39"/>
        <end position="60"/>
    </location>
</feature>
<keyword evidence="3 6" id="KW-0812">Transmembrane</keyword>
<dbReference type="InterPro" id="IPR011701">
    <property type="entry name" value="MFS"/>
</dbReference>
<sequence>MKKTIWWATYNLLPTYLIIVDEGFFILLAGWVISKLTDSSLLTGILLSLPSIPYFFSYFTGTVIDLSRKKKLILLMLSLIVFMILLLSQIALLADNLFFMILLFYLSAIVFGFTANITDTIFSIWTKQNVDEKEYKKIISIGRIILRGLGFLANALVGIILTFIFRFSIIPTLVILAMAIFLSLPVNIKDRFNEGEKGITFKESLIDGFNYVRKNKVLTQISILTLENLFFGILELLMIFYVQDFLHLGPIYYSILIITAQVGLLVGSIFALRINKGKLGFYQFTLIAIMSICIASYDLIHYVFIAIIPTFLISFLSGITSTLGSVTQLRYINKEYWGRASGFIQVISKGIFALSGPVGGILIEILGIGGTYLLIGSIIFMFNFVRLKFKEYYNIEIK</sequence>
<gene>
    <name evidence="7" type="ORF">DFR85_15365</name>
</gene>
<evidence type="ECO:0000313" key="7">
    <source>
        <dbReference type="EMBL" id="AWR95754.1"/>
    </source>
</evidence>
<dbReference type="RefSeq" id="WP_110271632.1">
    <property type="nucleotide sequence ID" value="NZ_CP029289.2"/>
</dbReference>
<comment type="subcellular location">
    <subcellularLocation>
        <location evidence="1">Cell membrane</location>
        <topology evidence="1">Multi-pass membrane protein</topology>
    </subcellularLocation>
</comment>
<evidence type="ECO:0000313" key="8">
    <source>
        <dbReference type="Proteomes" id="UP000248044"/>
    </source>
</evidence>
<proteinExistence type="predicted"/>
<dbReference type="InterPro" id="IPR036259">
    <property type="entry name" value="MFS_trans_sf"/>
</dbReference>
<dbReference type="Gene3D" id="1.20.1250.20">
    <property type="entry name" value="MFS general substrate transporter like domains"/>
    <property type="match status" value="1"/>
</dbReference>
<protein>
    <recommendedName>
        <fullName evidence="9">MFS transporter</fullName>
    </recommendedName>
</protein>
<feature type="transmembrane region" description="Helical" evidence="6">
    <location>
        <begin position="98"/>
        <end position="124"/>
    </location>
</feature>
<keyword evidence="4 6" id="KW-1133">Transmembrane helix</keyword>
<feature type="transmembrane region" description="Helical" evidence="6">
    <location>
        <begin position="251"/>
        <end position="272"/>
    </location>
</feature>
<feature type="transmembrane region" description="Helical" evidence="6">
    <location>
        <begin position="303"/>
        <end position="324"/>
    </location>
</feature>
<accession>A0A2U9III1</accession>
<name>A0A2U9III1_9CREN</name>
<feature type="transmembrane region" description="Helical" evidence="6">
    <location>
        <begin position="279"/>
        <end position="297"/>
    </location>
</feature>
<feature type="transmembrane region" description="Helical" evidence="6">
    <location>
        <begin position="336"/>
        <end position="355"/>
    </location>
</feature>
<feature type="transmembrane region" description="Helical" evidence="6">
    <location>
        <begin position="170"/>
        <end position="188"/>
    </location>
</feature>
<dbReference type="SUPFAM" id="SSF103473">
    <property type="entry name" value="MFS general substrate transporter"/>
    <property type="match status" value="1"/>
</dbReference>
<evidence type="ECO:0000256" key="2">
    <source>
        <dbReference type="ARBA" id="ARBA00022475"/>
    </source>
</evidence>
<dbReference type="GeneID" id="36833563"/>
<dbReference type="PANTHER" id="PTHR23513">
    <property type="entry name" value="INTEGRAL MEMBRANE EFFLUX PROTEIN-RELATED"/>
    <property type="match status" value="1"/>
</dbReference>
<evidence type="ECO:0000256" key="1">
    <source>
        <dbReference type="ARBA" id="ARBA00004651"/>
    </source>
</evidence>
<evidence type="ECO:0000256" key="4">
    <source>
        <dbReference type="ARBA" id="ARBA00022989"/>
    </source>
</evidence>
<dbReference type="Proteomes" id="UP000248044">
    <property type="component" value="Chromosome"/>
</dbReference>
<evidence type="ECO:0000256" key="5">
    <source>
        <dbReference type="ARBA" id="ARBA00023136"/>
    </source>
</evidence>
<feature type="transmembrane region" description="Helical" evidence="6">
    <location>
        <begin position="72"/>
        <end position="92"/>
    </location>
</feature>
<dbReference type="KEGG" id="abri:DFR85_15365"/>
<keyword evidence="2" id="KW-1003">Cell membrane</keyword>
<dbReference type="AlphaFoldDB" id="A0A2U9III1"/>
<feature type="transmembrane region" description="Helical" evidence="6">
    <location>
        <begin position="12"/>
        <end position="33"/>
    </location>
</feature>
<dbReference type="Pfam" id="PF07690">
    <property type="entry name" value="MFS_1"/>
    <property type="match status" value="1"/>
</dbReference>
<feature type="transmembrane region" description="Helical" evidence="6">
    <location>
        <begin position="361"/>
        <end position="385"/>
    </location>
</feature>
<evidence type="ECO:0000256" key="6">
    <source>
        <dbReference type="SAM" id="Phobius"/>
    </source>
</evidence>
<dbReference type="OrthoDB" id="44751at2157"/>
<evidence type="ECO:0000256" key="3">
    <source>
        <dbReference type="ARBA" id="ARBA00022692"/>
    </source>
</evidence>
<dbReference type="EMBL" id="CP029289">
    <property type="protein sequence ID" value="AWR95754.1"/>
    <property type="molecule type" value="Genomic_DNA"/>
</dbReference>
<keyword evidence="8" id="KW-1185">Reference proteome</keyword>
<keyword evidence="5 6" id="KW-0472">Membrane</keyword>